<proteinExistence type="predicted"/>
<keyword evidence="3" id="KW-0804">Transcription</keyword>
<dbReference type="Pfam" id="PF12833">
    <property type="entry name" value="HTH_18"/>
    <property type="match status" value="1"/>
</dbReference>
<name>A0ABQ4E4A1_9ACTN</name>
<dbReference type="InterPro" id="IPR018060">
    <property type="entry name" value="HTH_AraC"/>
</dbReference>
<keyword evidence="2" id="KW-0238">DNA-binding</keyword>
<evidence type="ECO:0000256" key="1">
    <source>
        <dbReference type="ARBA" id="ARBA00023015"/>
    </source>
</evidence>
<sequence length="299" mass="32904">MSGFRDVRAADGRVQARMRWLGCPDGMGFYEVRCLNTEPRWAVARPCDSFTLHLARSGGYLRRLNGRERFVDPTSALFLKPSDDLTISHPLGCGDSYSAIEIDTEVLAERPDGERWLTSAGWEGRLPVEVDLRHRALVADSLRGVDGFELTERVHGLLGSLLADGPTRPGDDLGRAVGRRPATLAAHGRLTDRVREVISGGGYTLGLTELAREVNCSPHHLSRVFHRTTGQSLTAYRNQVRTRAVLTALAGGEVESLRRLAAEHGFADQSHLTRTLRQQLGHSPTQLRRILATTEVGGK</sequence>
<dbReference type="SMART" id="SM00342">
    <property type="entry name" value="HTH_ARAC"/>
    <property type="match status" value="1"/>
</dbReference>
<keyword evidence="1" id="KW-0805">Transcription regulation</keyword>
<dbReference type="SUPFAM" id="SSF46689">
    <property type="entry name" value="Homeodomain-like"/>
    <property type="match status" value="1"/>
</dbReference>
<dbReference type="Proteomes" id="UP000646749">
    <property type="component" value="Unassembled WGS sequence"/>
</dbReference>
<gene>
    <name evidence="5" type="ORF">Pen02_44410</name>
</gene>
<comment type="caution">
    <text evidence="5">The sequence shown here is derived from an EMBL/GenBank/DDBJ whole genome shotgun (WGS) entry which is preliminary data.</text>
</comment>
<organism evidence="5 6">
    <name type="scientific">Plantactinospora endophytica</name>
    <dbReference type="NCBI Taxonomy" id="673535"/>
    <lineage>
        <taxon>Bacteria</taxon>
        <taxon>Bacillati</taxon>
        <taxon>Actinomycetota</taxon>
        <taxon>Actinomycetes</taxon>
        <taxon>Micromonosporales</taxon>
        <taxon>Micromonosporaceae</taxon>
        <taxon>Plantactinospora</taxon>
    </lineage>
</organism>
<evidence type="ECO:0000259" key="4">
    <source>
        <dbReference type="PROSITE" id="PS01124"/>
    </source>
</evidence>
<keyword evidence="6" id="KW-1185">Reference proteome</keyword>
<dbReference type="PANTHER" id="PTHR46796">
    <property type="entry name" value="HTH-TYPE TRANSCRIPTIONAL ACTIVATOR RHAS-RELATED"/>
    <property type="match status" value="1"/>
</dbReference>
<evidence type="ECO:0000313" key="5">
    <source>
        <dbReference type="EMBL" id="GIG89505.1"/>
    </source>
</evidence>
<dbReference type="RefSeq" id="WP_203867974.1">
    <property type="nucleotide sequence ID" value="NZ_BONW01000021.1"/>
</dbReference>
<dbReference type="PANTHER" id="PTHR46796:SF12">
    <property type="entry name" value="HTH-TYPE DNA-BINDING TRANSCRIPTIONAL ACTIVATOR EUTR"/>
    <property type="match status" value="1"/>
</dbReference>
<evidence type="ECO:0000256" key="3">
    <source>
        <dbReference type="ARBA" id="ARBA00023163"/>
    </source>
</evidence>
<reference evidence="5 6" key="1">
    <citation type="submission" date="2021-01" db="EMBL/GenBank/DDBJ databases">
        <title>Whole genome shotgun sequence of Plantactinospora endophytica NBRC 110450.</title>
        <authorList>
            <person name="Komaki H."/>
            <person name="Tamura T."/>
        </authorList>
    </citation>
    <scope>NUCLEOTIDE SEQUENCE [LARGE SCALE GENOMIC DNA]</scope>
    <source>
        <strain evidence="5 6">NBRC 110450</strain>
    </source>
</reference>
<protein>
    <submittedName>
        <fullName evidence="5">AraC family transcriptional regulator</fullName>
    </submittedName>
</protein>
<dbReference type="InterPro" id="IPR009057">
    <property type="entry name" value="Homeodomain-like_sf"/>
</dbReference>
<evidence type="ECO:0000313" key="6">
    <source>
        <dbReference type="Proteomes" id="UP000646749"/>
    </source>
</evidence>
<dbReference type="InterPro" id="IPR050204">
    <property type="entry name" value="AraC_XylS_family_regulators"/>
</dbReference>
<dbReference type="Gene3D" id="1.10.10.60">
    <property type="entry name" value="Homeodomain-like"/>
    <property type="match status" value="1"/>
</dbReference>
<evidence type="ECO:0000256" key="2">
    <source>
        <dbReference type="ARBA" id="ARBA00023125"/>
    </source>
</evidence>
<feature type="domain" description="HTH araC/xylS-type" evidence="4">
    <location>
        <begin position="188"/>
        <end position="290"/>
    </location>
</feature>
<dbReference type="PROSITE" id="PS01124">
    <property type="entry name" value="HTH_ARAC_FAMILY_2"/>
    <property type="match status" value="1"/>
</dbReference>
<dbReference type="EMBL" id="BONW01000021">
    <property type="protein sequence ID" value="GIG89505.1"/>
    <property type="molecule type" value="Genomic_DNA"/>
</dbReference>
<accession>A0ABQ4E4A1</accession>